<proteinExistence type="predicted"/>
<reference evidence="5 6" key="1">
    <citation type="submission" date="2014-04" db="EMBL/GenBank/DDBJ databases">
        <authorList>
            <consortium name="DOE Joint Genome Institute"/>
            <person name="Kuo A."/>
            <person name="Zuccaro A."/>
            <person name="Kohler A."/>
            <person name="Nagy L.G."/>
            <person name="Floudas D."/>
            <person name="Copeland A."/>
            <person name="Barry K.W."/>
            <person name="Cichocki N."/>
            <person name="Veneault-Fourrey C."/>
            <person name="LaButti K."/>
            <person name="Lindquist E.A."/>
            <person name="Lipzen A."/>
            <person name="Lundell T."/>
            <person name="Morin E."/>
            <person name="Murat C."/>
            <person name="Sun H."/>
            <person name="Tunlid A."/>
            <person name="Henrissat B."/>
            <person name="Grigoriev I.V."/>
            <person name="Hibbett D.S."/>
            <person name="Martin F."/>
            <person name="Nordberg H.P."/>
            <person name="Cantor M.N."/>
            <person name="Hua S.X."/>
        </authorList>
    </citation>
    <scope>NUCLEOTIDE SEQUENCE [LARGE SCALE GENOMIC DNA]</scope>
    <source>
        <strain evidence="5 6">MAFF 305830</strain>
    </source>
</reference>
<reference evidence="6" key="2">
    <citation type="submission" date="2015-01" db="EMBL/GenBank/DDBJ databases">
        <title>Evolutionary Origins and Diversification of the Mycorrhizal Mutualists.</title>
        <authorList>
            <consortium name="DOE Joint Genome Institute"/>
            <consortium name="Mycorrhizal Genomics Consortium"/>
            <person name="Kohler A."/>
            <person name="Kuo A."/>
            <person name="Nagy L.G."/>
            <person name="Floudas D."/>
            <person name="Copeland A."/>
            <person name="Barry K.W."/>
            <person name="Cichocki N."/>
            <person name="Veneault-Fourrey C."/>
            <person name="LaButti K."/>
            <person name="Lindquist E.A."/>
            <person name="Lipzen A."/>
            <person name="Lundell T."/>
            <person name="Morin E."/>
            <person name="Murat C."/>
            <person name="Riley R."/>
            <person name="Ohm R."/>
            <person name="Sun H."/>
            <person name="Tunlid A."/>
            <person name="Henrissat B."/>
            <person name="Grigoriev I.V."/>
            <person name="Hibbett D.S."/>
            <person name="Martin F."/>
        </authorList>
    </citation>
    <scope>NUCLEOTIDE SEQUENCE [LARGE SCALE GENOMIC DNA]</scope>
    <source>
        <strain evidence="6">MAFF 305830</strain>
    </source>
</reference>
<sequence length="511" mass="56024">MQRQPTLEDRLLLAQVVHQLGASEWPAISIALLRASAERGRQIAFSALECETLWANLMRQMSVNLADPGLQDRLKAPQAAENLDLVKRLYHYRLNELHQQILLKEDAFRHLNNELTEIKNGAWDEKIAPKKPEPVPPTPVPAHSVPAAPASSSSSQLSSIDSPVHTPTIPASAPPQEREDMDIDEADVTVKHQEDGMETEPEKATSPAPKSPVVKKDEGDDSKDQDEDDNDDAEGDDEEEEEGDGENEEEEAEKSRPVRGLRSRKVPVLEPLEIPPSAPSPKASRKGKGHKASDSTSQQSARGRRRGGPESSKPPHSPATASMAGTVESAPTPTGATDENVSVVGDPGRRKSTRGHKRKASEMDVDLPPPTITKRVRDRSSTIEDEPMTPAVPSSAVGRSNNKLKQSMTPIINLLNNNKHAELFRRPVTKKDAPDYTQAVQRPTDLGTISRAIKTGHIVSWDELERELRRMLANCCVYNRPGTDAYETAKLMLSDVEEMLKVAREGAGDGK</sequence>
<feature type="compositionally biased region" description="Basic residues" evidence="3">
    <location>
        <begin position="350"/>
        <end position="359"/>
    </location>
</feature>
<keyword evidence="1 2" id="KW-0103">Bromodomain</keyword>
<dbReference type="SMART" id="SM00297">
    <property type="entry name" value="BROMO"/>
    <property type="match status" value="1"/>
</dbReference>
<name>A0A0C3B081_SERVB</name>
<dbReference type="SUPFAM" id="SSF47370">
    <property type="entry name" value="Bromodomain"/>
    <property type="match status" value="1"/>
</dbReference>
<evidence type="ECO:0000256" key="3">
    <source>
        <dbReference type="SAM" id="MobiDB-lite"/>
    </source>
</evidence>
<dbReference type="PROSITE" id="PS50014">
    <property type="entry name" value="BROMODOMAIN_2"/>
    <property type="match status" value="1"/>
</dbReference>
<dbReference type="InterPro" id="IPR036427">
    <property type="entry name" value="Bromodomain-like_sf"/>
</dbReference>
<accession>A0A0C3B081</accession>
<dbReference type="AlphaFoldDB" id="A0A0C3B081"/>
<gene>
    <name evidence="5" type="ORF">M408DRAFT_331140</name>
</gene>
<feature type="compositionally biased region" description="Polar residues" evidence="3">
    <location>
        <begin position="329"/>
        <end position="340"/>
    </location>
</feature>
<dbReference type="InterPro" id="IPR001487">
    <property type="entry name" value="Bromodomain"/>
</dbReference>
<feature type="compositionally biased region" description="Basic and acidic residues" evidence="3">
    <location>
        <begin position="123"/>
        <end position="133"/>
    </location>
</feature>
<feature type="compositionally biased region" description="Low complexity" evidence="3">
    <location>
        <begin position="141"/>
        <end position="164"/>
    </location>
</feature>
<dbReference type="CDD" id="cd04369">
    <property type="entry name" value="Bromodomain"/>
    <property type="match status" value="1"/>
</dbReference>
<evidence type="ECO:0000259" key="4">
    <source>
        <dbReference type="PROSITE" id="PS50014"/>
    </source>
</evidence>
<feature type="compositionally biased region" description="Acidic residues" evidence="3">
    <location>
        <begin position="219"/>
        <end position="252"/>
    </location>
</feature>
<dbReference type="EMBL" id="KN824313">
    <property type="protein sequence ID" value="KIM25609.1"/>
    <property type="molecule type" value="Genomic_DNA"/>
</dbReference>
<evidence type="ECO:0000313" key="6">
    <source>
        <dbReference type="Proteomes" id="UP000054097"/>
    </source>
</evidence>
<dbReference type="Pfam" id="PF00439">
    <property type="entry name" value="Bromodomain"/>
    <property type="match status" value="1"/>
</dbReference>
<dbReference type="HOGENOM" id="CLU_557897_0_0_1"/>
<keyword evidence="6" id="KW-1185">Reference proteome</keyword>
<dbReference type="Proteomes" id="UP000054097">
    <property type="component" value="Unassembled WGS sequence"/>
</dbReference>
<organism evidence="5 6">
    <name type="scientific">Serendipita vermifera MAFF 305830</name>
    <dbReference type="NCBI Taxonomy" id="933852"/>
    <lineage>
        <taxon>Eukaryota</taxon>
        <taxon>Fungi</taxon>
        <taxon>Dikarya</taxon>
        <taxon>Basidiomycota</taxon>
        <taxon>Agaricomycotina</taxon>
        <taxon>Agaricomycetes</taxon>
        <taxon>Sebacinales</taxon>
        <taxon>Serendipitaceae</taxon>
        <taxon>Serendipita</taxon>
    </lineage>
</organism>
<dbReference type="GO" id="GO:0035267">
    <property type="term" value="C:NuA4 histone acetyltransferase complex"/>
    <property type="evidence" value="ECO:0007669"/>
    <property type="project" value="TreeGrafter"/>
</dbReference>
<dbReference type="PANTHER" id="PTHR15398:SF4">
    <property type="entry name" value="BROMODOMAIN-CONTAINING PROTEIN 8 ISOFORM X1"/>
    <property type="match status" value="1"/>
</dbReference>
<dbReference type="OrthoDB" id="1742084at2759"/>
<feature type="region of interest" description="Disordered" evidence="3">
    <location>
        <begin position="123"/>
        <end position="401"/>
    </location>
</feature>
<dbReference type="STRING" id="933852.A0A0C3B081"/>
<dbReference type="PRINTS" id="PR00503">
    <property type="entry name" value="BROMODOMAIN"/>
</dbReference>
<dbReference type="PANTHER" id="PTHR15398">
    <property type="entry name" value="BROMODOMAIN-CONTAINING PROTEIN 8"/>
    <property type="match status" value="1"/>
</dbReference>
<evidence type="ECO:0000256" key="1">
    <source>
        <dbReference type="ARBA" id="ARBA00023117"/>
    </source>
</evidence>
<dbReference type="Gene3D" id="1.20.920.10">
    <property type="entry name" value="Bromodomain-like"/>
    <property type="match status" value="1"/>
</dbReference>
<evidence type="ECO:0000313" key="5">
    <source>
        <dbReference type="EMBL" id="KIM25609.1"/>
    </source>
</evidence>
<feature type="compositionally biased region" description="Basic and acidic residues" evidence="3">
    <location>
        <begin position="188"/>
        <end position="203"/>
    </location>
</feature>
<feature type="domain" description="Bromo" evidence="4">
    <location>
        <begin position="416"/>
        <end position="486"/>
    </location>
</feature>
<evidence type="ECO:0000256" key="2">
    <source>
        <dbReference type="PROSITE-ProRule" id="PRU00035"/>
    </source>
</evidence>
<dbReference type="GO" id="GO:0006325">
    <property type="term" value="P:chromatin organization"/>
    <property type="evidence" value="ECO:0007669"/>
    <property type="project" value="UniProtKB-ARBA"/>
</dbReference>
<protein>
    <recommendedName>
        <fullName evidence="4">Bromo domain-containing protein</fullName>
    </recommendedName>
</protein>